<proteinExistence type="predicted"/>
<feature type="non-terminal residue" evidence="1">
    <location>
        <position position="1"/>
    </location>
</feature>
<reference evidence="1" key="1">
    <citation type="submission" date="2020-01" db="EMBL/GenBank/DDBJ databases">
        <authorList>
            <consortium name="DOE Joint Genome Institute"/>
            <person name="Haridas S."/>
            <person name="Albert R."/>
            <person name="Binder M."/>
            <person name="Bloem J."/>
            <person name="Labutti K."/>
            <person name="Salamov A."/>
            <person name="Andreopoulos B."/>
            <person name="Baker S.E."/>
            <person name="Barry K."/>
            <person name="Bills G."/>
            <person name="Bluhm B.H."/>
            <person name="Cannon C."/>
            <person name="Castanera R."/>
            <person name="Culley D.E."/>
            <person name="Daum C."/>
            <person name="Ezra D."/>
            <person name="Gonzalez J.B."/>
            <person name="Henrissat B."/>
            <person name="Kuo A."/>
            <person name="Liang C."/>
            <person name="Lipzen A."/>
            <person name="Lutzoni F."/>
            <person name="Magnuson J."/>
            <person name="Mondo S."/>
            <person name="Nolan M."/>
            <person name="Ohm R."/>
            <person name="Pangilinan J."/>
            <person name="Park H.-J."/>
            <person name="Ramirez L."/>
            <person name="Alfaro M."/>
            <person name="Sun H."/>
            <person name="Tritt A."/>
            <person name="Yoshinaga Y."/>
            <person name="Zwiers L.-H."/>
            <person name="Turgeon B.G."/>
            <person name="Goodwin S.B."/>
            <person name="Spatafora J.W."/>
            <person name="Crous P.W."/>
            <person name="Grigoriev I.V."/>
        </authorList>
    </citation>
    <scope>NUCLEOTIDE SEQUENCE</scope>
    <source>
        <strain evidence="1">IPT5</strain>
    </source>
</reference>
<keyword evidence="2" id="KW-1185">Reference proteome</keyword>
<gene>
    <name evidence="1" type="ORF">T440DRAFT_410766</name>
</gene>
<protein>
    <submittedName>
        <fullName evidence="1">Uncharacterized protein</fullName>
    </submittedName>
</protein>
<dbReference type="AlphaFoldDB" id="A0A6A7AM01"/>
<organism evidence="1 2">
    <name type="scientific">Plenodomus tracheiphilus IPT5</name>
    <dbReference type="NCBI Taxonomy" id="1408161"/>
    <lineage>
        <taxon>Eukaryota</taxon>
        <taxon>Fungi</taxon>
        <taxon>Dikarya</taxon>
        <taxon>Ascomycota</taxon>
        <taxon>Pezizomycotina</taxon>
        <taxon>Dothideomycetes</taxon>
        <taxon>Pleosporomycetidae</taxon>
        <taxon>Pleosporales</taxon>
        <taxon>Pleosporineae</taxon>
        <taxon>Leptosphaeriaceae</taxon>
        <taxon>Plenodomus</taxon>
    </lineage>
</organism>
<sequence>AQVVMWSKDRKAYENESANLDDEEQFMKEWRKFGPISVLFDVIASISTPQTRQLLERLQRNEADAIGVHGAQQQGSRAGCL</sequence>
<dbReference type="EMBL" id="MU006411">
    <property type="protein sequence ID" value="KAF2844150.1"/>
    <property type="molecule type" value="Genomic_DNA"/>
</dbReference>
<evidence type="ECO:0000313" key="2">
    <source>
        <dbReference type="Proteomes" id="UP000799423"/>
    </source>
</evidence>
<evidence type="ECO:0000313" key="1">
    <source>
        <dbReference type="EMBL" id="KAF2844150.1"/>
    </source>
</evidence>
<dbReference type="Proteomes" id="UP000799423">
    <property type="component" value="Unassembled WGS sequence"/>
</dbReference>
<name>A0A6A7AM01_9PLEO</name>
<dbReference type="OrthoDB" id="3684274at2759"/>
<accession>A0A6A7AM01</accession>